<dbReference type="OrthoDB" id="25179at2759"/>
<feature type="region of interest" description="Disordered" evidence="3">
    <location>
        <begin position="501"/>
        <end position="529"/>
    </location>
</feature>
<comment type="caution">
    <text evidence="6">The sequence shown here is derived from an EMBL/GenBank/DDBJ whole genome shotgun (WGS) entry which is preliminary data.</text>
</comment>
<dbReference type="Gene3D" id="1.10.840.10">
    <property type="entry name" value="Ras guanine-nucleotide exchange factors catalytic domain"/>
    <property type="match status" value="1"/>
</dbReference>
<dbReference type="EMBL" id="SJOL01004338">
    <property type="protein sequence ID" value="TGZ71766.1"/>
    <property type="molecule type" value="Genomic_DNA"/>
</dbReference>
<feature type="compositionally biased region" description="Polar residues" evidence="3">
    <location>
        <begin position="1055"/>
        <end position="1069"/>
    </location>
</feature>
<dbReference type="Gene3D" id="1.20.870.10">
    <property type="entry name" value="Son of sevenless (SoS) protein Chain: S domain 1"/>
    <property type="match status" value="1"/>
</dbReference>
<evidence type="ECO:0000313" key="7">
    <source>
        <dbReference type="Proteomes" id="UP000308267"/>
    </source>
</evidence>
<dbReference type="EMBL" id="SJOL01004338">
    <property type="protein sequence ID" value="TGZ71765.1"/>
    <property type="molecule type" value="Genomic_DNA"/>
</dbReference>
<dbReference type="GO" id="GO:0005085">
    <property type="term" value="F:guanyl-nucleotide exchange factor activity"/>
    <property type="evidence" value="ECO:0007669"/>
    <property type="project" value="UniProtKB-KW"/>
</dbReference>
<feature type="region of interest" description="Disordered" evidence="3">
    <location>
        <begin position="843"/>
        <end position="865"/>
    </location>
</feature>
<keyword evidence="7" id="KW-1185">Reference proteome</keyword>
<feature type="domain" description="Ras-GEF" evidence="4">
    <location>
        <begin position="932"/>
        <end position="1257"/>
    </location>
</feature>
<reference evidence="6 7" key="1">
    <citation type="journal article" date="2019" name="BMC Genomics">
        <title>New insights from Opisthorchis felineus genome: update on genomics of the epidemiologically important liver flukes.</title>
        <authorList>
            <person name="Ershov N.I."/>
            <person name="Mordvinov V.A."/>
            <person name="Prokhortchouk E.B."/>
            <person name="Pakharukova M.Y."/>
            <person name="Gunbin K.V."/>
            <person name="Ustyantsev K."/>
            <person name="Genaev M.A."/>
            <person name="Blinov A.G."/>
            <person name="Mazur A."/>
            <person name="Boulygina E."/>
            <person name="Tsygankova S."/>
            <person name="Khrameeva E."/>
            <person name="Chekanov N."/>
            <person name="Fan G."/>
            <person name="Xiao A."/>
            <person name="Zhang H."/>
            <person name="Xu X."/>
            <person name="Yang H."/>
            <person name="Solovyev V."/>
            <person name="Lee S.M."/>
            <person name="Liu X."/>
            <person name="Afonnikov D.A."/>
            <person name="Skryabin K.G."/>
        </authorList>
    </citation>
    <scope>NUCLEOTIDE SEQUENCE [LARGE SCALE GENOMIC DNA]</scope>
    <source>
        <strain evidence="6">AK-0245</strain>
        <tissue evidence="6">Whole organism</tissue>
    </source>
</reference>
<dbReference type="Proteomes" id="UP000308267">
    <property type="component" value="Unassembled WGS sequence"/>
</dbReference>
<dbReference type="GO" id="GO:0005886">
    <property type="term" value="C:plasma membrane"/>
    <property type="evidence" value="ECO:0007669"/>
    <property type="project" value="TreeGrafter"/>
</dbReference>
<accession>A0A4S2M620</accession>
<dbReference type="InterPro" id="IPR023578">
    <property type="entry name" value="Ras_GEF_dom_sf"/>
</dbReference>
<feature type="compositionally biased region" description="Polar residues" evidence="3">
    <location>
        <begin position="505"/>
        <end position="519"/>
    </location>
</feature>
<feature type="compositionally biased region" description="Basic and acidic residues" evidence="3">
    <location>
        <begin position="312"/>
        <end position="321"/>
    </location>
</feature>
<evidence type="ECO:0000313" key="6">
    <source>
        <dbReference type="EMBL" id="TGZ71765.1"/>
    </source>
</evidence>
<feature type="domain" description="N-terminal Ras-GEF" evidence="5">
    <location>
        <begin position="668"/>
        <end position="804"/>
    </location>
</feature>
<dbReference type="PROSITE" id="PS50009">
    <property type="entry name" value="RASGEF_CAT"/>
    <property type="match status" value="1"/>
</dbReference>
<dbReference type="PANTHER" id="PTHR23113:SF252">
    <property type="entry name" value="RAS GUANYL-RELEASING PROTEIN 3"/>
    <property type="match status" value="1"/>
</dbReference>
<dbReference type="InterPro" id="IPR036964">
    <property type="entry name" value="RASGEF_cat_dom_sf"/>
</dbReference>
<dbReference type="STRING" id="147828.A0A4S2M620"/>
<name>A0A4S2M620_OPIFE</name>
<dbReference type="InterPro" id="IPR008937">
    <property type="entry name" value="Ras-like_GEF"/>
</dbReference>
<dbReference type="InterPro" id="IPR001895">
    <property type="entry name" value="RASGEF_cat_dom"/>
</dbReference>
<dbReference type="PANTHER" id="PTHR23113">
    <property type="entry name" value="GUANINE NUCLEOTIDE EXCHANGE FACTOR"/>
    <property type="match status" value="1"/>
</dbReference>
<evidence type="ECO:0000256" key="3">
    <source>
        <dbReference type="SAM" id="MobiDB-lite"/>
    </source>
</evidence>
<proteinExistence type="predicted"/>
<dbReference type="SMART" id="SM00147">
    <property type="entry name" value="RasGEF"/>
    <property type="match status" value="1"/>
</dbReference>
<evidence type="ECO:0000259" key="4">
    <source>
        <dbReference type="PROSITE" id="PS50009"/>
    </source>
</evidence>
<protein>
    <recommendedName>
        <fullName evidence="8">Ras-GEF domain-containing protein</fullName>
    </recommendedName>
</protein>
<keyword evidence="1 2" id="KW-0344">Guanine-nucleotide releasing factor</keyword>
<organism evidence="6 7">
    <name type="scientific">Opisthorchis felineus</name>
    <dbReference type="NCBI Taxonomy" id="147828"/>
    <lineage>
        <taxon>Eukaryota</taxon>
        <taxon>Metazoa</taxon>
        <taxon>Spiralia</taxon>
        <taxon>Lophotrochozoa</taxon>
        <taxon>Platyhelminthes</taxon>
        <taxon>Trematoda</taxon>
        <taxon>Digenea</taxon>
        <taxon>Opisthorchiida</taxon>
        <taxon>Opisthorchiata</taxon>
        <taxon>Opisthorchiidae</taxon>
        <taxon>Opisthorchis</taxon>
    </lineage>
</organism>
<gene>
    <name evidence="6" type="ORF">CRM22_002468</name>
</gene>
<evidence type="ECO:0000256" key="1">
    <source>
        <dbReference type="ARBA" id="ARBA00022658"/>
    </source>
</evidence>
<dbReference type="Pfam" id="PF00617">
    <property type="entry name" value="RasGEF"/>
    <property type="match status" value="2"/>
</dbReference>
<evidence type="ECO:0000259" key="5">
    <source>
        <dbReference type="PROSITE" id="PS50212"/>
    </source>
</evidence>
<dbReference type="SUPFAM" id="SSF48366">
    <property type="entry name" value="Ras GEF"/>
    <property type="match status" value="2"/>
</dbReference>
<dbReference type="PROSITE" id="PS50212">
    <property type="entry name" value="RASGEF_NTER"/>
    <property type="match status" value="1"/>
</dbReference>
<feature type="region of interest" description="Disordered" evidence="3">
    <location>
        <begin position="57"/>
        <end position="98"/>
    </location>
</feature>
<dbReference type="InterPro" id="IPR000651">
    <property type="entry name" value="Ras-like_Gua-exchang_fac_N"/>
</dbReference>
<feature type="compositionally biased region" description="Basic and acidic residues" evidence="3">
    <location>
        <begin position="520"/>
        <end position="529"/>
    </location>
</feature>
<dbReference type="EMBL" id="SJOL01004338">
    <property type="protein sequence ID" value="TGZ71763.1"/>
    <property type="molecule type" value="Genomic_DNA"/>
</dbReference>
<dbReference type="GO" id="GO:0007265">
    <property type="term" value="P:Ras protein signal transduction"/>
    <property type="evidence" value="ECO:0007669"/>
    <property type="project" value="TreeGrafter"/>
</dbReference>
<sequence>MESNKPMSGGSEEADVEIEASVAPVDRCCLVVQMPSVEEMRREVADITCQMQSVYFNGGSPPVPTRPLTRALTDRNTESSSEEDSSETEFDRRPSYRRFHTVGTPMSRSCRWSRGGRKCKLTSKANTIDRMTGIDDGVLLETESAQSKENSILPREEQVSEEFVINGKRYRQTYRRKVVLERRTTRDVFFLPATTSDGGANEGVSRAIEYTSPAFDQTKERYNHVGQPITEMAECRPRLDLAVIHNNSGVGDENCCITPSVVMRSTCGTSLPLKSALALEEPSGENKINEERPAGITYDGLKSASVTSNSSVERKGGEQPRRSKSRYLVQEVADAFRKHIATNLRRSRSSIKATTAVHDTTNVPRMIVSPLTHHLPENSSAFQESSLHTKSPPCCRILGYMYQFGVWDDKAPVLDPRLPLAVCGSSSSQQLADRCGTVIANPPEWHHAEVGPSPSVTAQESLVRGRIVACLQRFTQHSLTSGKALHRSTYVQQTRLVRKRKNQKNDSNMVAVNDDQQLTGDKEGESDGARQHVLLGPGHLDTGLEKNDIRGSTKAGAGWFPSAGEFAQCCPDRLQILQSICPAAAAATILLGRQFLSKTLTDSDYDSNDDSGELGQSNNGTRVLVTAKSWCPPALISQNLSPYLIFSNNEEDPRDNGLPFREKSSGVPQLRIRGGTLDGLIAYTLRLLGSELQASSQLDSLFPHVFRVTYSTFSSPEKVIEKLIQAYVAHSPVEPGCQTTNWAEAMCAARFLVTLAKELHPEQLSARIILQLARFTRLLLLDGSTAYAEQHPSSVVKELSKDETLGEHSGDSLLNCVSAEHKLLADSLLDSLPLLSKSAGLRKRTTSCSKGPSPEDRNKVSDSILTESNSQKIHLKRKSTDNSEMLASKNERNFGCETLPSVHQTSFGPSSQPDSPRSLGLRERIKLFLENDAHSIATELTRIEEEMFEKIDFHEFLDIHRLERGDARTLGLCVEHFNRITRWARSLLFVVGPKMAEEDEKKSNEHDPCHKGANSTISDTAIGGLINVTKEERGQEVEVHTKHSSTGSAVKPKNSKSSPSHTTLQTVSESQEKTRWNMYCLPNFSTRGPEHKLLRLRKLNMLNAVFCQLCEILKHLKILKNFSSFLALLLAVQEVPENLLSRKSKSLFSAFSTYMKPPMFSEYRRDLEAAELPCLPYLGLIFQQLIHLHVGNPIILGEKAESEQKCTTMGQESVYEKGPLGVMESAIPATENMINVWRCWKHYLILGYFIKRRENPQTSRHKLPKDTYIQEILNNFEDGVPDAVLDQAKEQLIHPAKTKRARQNRLTS</sequence>
<evidence type="ECO:0008006" key="8">
    <source>
        <dbReference type="Google" id="ProtNLM"/>
    </source>
</evidence>
<feature type="region of interest" description="Disordered" evidence="3">
    <location>
        <begin position="281"/>
        <end position="325"/>
    </location>
</feature>
<feature type="region of interest" description="Disordered" evidence="3">
    <location>
        <begin position="1033"/>
        <end position="1070"/>
    </location>
</feature>
<evidence type="ECO:0000256" key="2">
    <source>
        <dbReference type="PROSITE-ProRule" id="PRU00168"/>
    </source>
</evidence>